<organism evidence="2 3">
    <name type="scientific">Marinococcus halophilus</name>
    <dbReference type="NCBI Taxonomy" id="1371"/>
    <lineage>
        <taxon>Bacteria</taxon>
        <taxon>Bacillati</taxon>
        <taxon>Bacillota</taxon>
        <taxon>Bacilli</taxon>
        <taxon>Bacillales</taxon>
        <taxon>Bacillaceae</taxon>
        <taxon>Marinococcus</taxon>
    </lineage>
</organism>
<dbReference type="Pfam" id="PF13031">
    <property type="entry name" value="DUF3892"/>
    <property type="match status" value="1"/>
</dbReference>
<comment type="caution">
    <text evidence="2">The sequence shown here is derived from an EMBL/GenBank/DDBJ whole genome shotgun (WGS) entry which is preliminary data.</text>
</comment>
<protein>
    <recommendedName>
        <fullName evidence="4">DUF3892 domain-containing protein</fullName>
    </recommendedName>
</protein>
<dbReference type="InterPro" id="IPR024997">
    <property type="entry name" value="DUF3892"/>
</dbReference>
<name>A0A510Y2T3_MARHA</name>
<keyword evidence="3" id="KW-1185">Reference proteome</keyword>
<sequence>MDYQITAVHIGGSREKEEHITHIQLVDGTEETIEKAIASIDEGKDYYYRVDGGDKVRVDTVHPEDPNSPAYLRTHPDQSTTDNLLKLPTFEPTYTP</sequence>
<proteinExistence type="predicted"/>
<dbReference type="RefSeq" id="WP_094907563.1">
    <property type="nucleotide sequence ID" value="NZ_BJUN01000002.1"/>
</dbReference>
<dbReference type="EMBL" id="BJUN01000002">
    <property type="protein sequence ID" value="GEK57626.1"/>
    <property type="molecule type" value="Genomic_DNA"/>
</dbReference>
<evidence type="ECO:0000313" key="3">
    <source>
        <dbReference type="Proteomes" id="UP000321051"/>
    </source>
</evidence>
<dbReference type="OrthoDB" id="2970519at2"/>
<evidence type="ECO:0008006" key="4">
    <source>
        <dbReference type="Google" id="ProtNLM"/>
    </source>
</evidence>
<dbReference type="AlphaFoldDB" id="A0A510Y2T3"/>
<dbReference type="Proteomes" id="UP000321051">
    <property type="component" value="Unassembled WGS sequence"/>
</dbReference>
<accession>A0A510Y2T3</accession>
<evidence type="ECO:0000256" key="1">
    <source>
        <dbReference type="SAM" id="MobiDB-lite"/>
    </source>
</evidence>
<reference evidence="2 3" key="1">
    <citation type="submission" date="2019-07" db="EMBL/GenBank/DDBJ databases">
        <title>Whole genome shotgun sequence of Marinococcus halophilus NBRC 102359.</title>
        <authorList>
            <person name="Hosoyama A."/>
            <person name="Uohara A."/>
            <person name="Ohji S."/>
            <person name="Ichikawa N."/>
        </authorList>
    </citation>
    <scope>NUCLEOTIDE SEQUENCE [LARGE SCALE GENOMIC DNA]</scope>
    <source>
        <strain evidence="2 3">NBRC 102359</strain>
    </source>
</reference>
<evidence type="ECO:0000313" key="2">
    <source>
        <dbReference type="EMBL" id="GEK57626.1"/>
    </source>
</evidence>
<feature type="region of interest" description="Disordered" evidence="1">
    <location>
        <begin position="57"/>
        <end position="96"/>
    </location>
</feature>
<gene>
    <name evidence="2" type="ORF">MHA01_05310</name>
</gene>